<comment type="domain">
    <text evidence="3">The main chain amide nitrogen atoms of the second glycine and its adjacent residue in the HGGXW motif define the oxyanion hole, and stabilize the oxyanion that forms during the nucleophilic attack by the catalytic serine during substrate cleavage.</text>
</comment>
<dbReference type="GO" id="GO:0019441">
    <property type="term" value="P:L-tryptophan catabolic process to kynurenine"/>
    <property type="evidence" value="ECO:0007669"/>
    <property type="project" value="UniProtKB-UniRule"/>
</dbReference>
<sequence length="296" mass="32289">MVSASVSVLAPATLTFASFSQYFHIHQLGEKNQTRIMSESPIIETISSVPGGHPFQSLDILRPASFDSSTVSRWVIFIHGGAWRDPNNTSKDGHPLLTSLLSTTTTTTSPPFGCASLNYRLSPDVTHPAHLDDCISALRLLHEQYGMQEYILVGHSAGATLAFQIAHALSPSQKGDLGTLKSLICTEGLYDLADLCTEYPDYTSFVESAFDSVRAASVASPVNLLEGVEKEGVEVVLVQSMEDELLSPWQTGLMEERLERRGWSVEVRGAAGKHDEVFVGPEVVEVAREVIEKVWS</sequence>
<dbReference type="Pfam" id="PF07859">
    <property type="entry name" value="Abhydrolase_3"/>
    <property type="match status" value="1"/>
</dbReference>
<feature type="active site" description="Nucleophile" evidence="3">
    <location>
        <position position="156"/>
    </location>
</feature>
<dbReference type="PANTHER" id="PTHR48081">
    <property type="entry name" value="AB HYDROLASE SUPERFAMILY PROTEIN C4A8.06C"/>
    <property type="match status" value="1"/>
</dbReference>
<proteinExistence type="inferred from homology"/>
<feature type="active site" evidence="3">
    <location>
        <position position="274"/>
    </location>
</feature>
<dbReference type="EMBL" id="BACD03000034">
    <property type="protein sequence ID" value="GAO50591.1"/>
    <property type="molecule type" value="Genomic_DNA"/>
</dbReference>
<evidence type="ECO:0000256" key="1">
    <source>
        <dbReference type="ARBA" id="ARBA00022801"/>
    </source>
</evidence>
<feature type="active site" evidence="3">
    <location>
        <position position="243"/>
    </location>
</feature>
<organism evidence="5 6">
    <name type="scientific">Saitoella complicata (strain BCRC 22490 / CBS 7301 / JCM 7358 / NBRC 10748 / NRRL Y-17804)</name>
    <dbReference type="NCBI Taxonomy" id="698492"/>
    <lineage>
        <taxon>Eukaryota</taxon>
        <taxon>Fungi</taxon>
        <taxon>Dikarya</taxon>
        <taxon>Ascomycota</taxon>
        <taxon>Taphrinomycotina</taxon>
        <taxon>Taphrinomycotina incertae sedis</taxon>
        <taxon>Saitoella</taxon>
    </lineage>
</organism>
<feature type="short sequence motif" description="HGGXW" evidence="3">
    <location>
        <begin position="79"/>
        <end position="83"/>
    </location>
</feature>
<dbReference type="ESTHER" id="9asco-a0a0e9nln5">
    <property type="family name" value="Kynurenine-formamidase"/>
</dbReference>
<keyword evidence="2 3" id="KW-0823">Tryptophan catabolism</keyword>
<reference evidence="5 6" key="1">
    <citation type="journal article" date="2011" name="J. Gen. Appl. Microbiol.">
        <title>Draft genome sequencing of the enigmatic yeast Saitoella complicata.</title>
        <authorList>
            <person name="Nishida H."/>
            <person name="Hamamoto M."/>
            <person name="Sugiyama J."/>
        </authorList>
    </citation>
    <scope>NUCLEOTIDE SEQUENCE [LARGE SCALE GENOMIC DNA]</scope>
    <source>
        <strain evidence="5 6">NRRL Y-17804</strain>
    </source>
</reference>
<evidence type="ECO:0000313" key="5">
    <source>
        <dbReference type="EMBL" id="GAO50591.1"/>
    </source>
</evidence>
<evidence type="ECO:0000256" key="3">
    <source>
        <dbReference type="HAMAP-Rule" id="MF_03014"/>
    </source>
</evidence>
<dbReference type="Proteomes" id="UP000033140">
    <property type="component" value="Unassembled WGS sequence"/>
</dbReference>
<dbReference type="GO" id="GO:0034354">
    <property type="term" value="P:'de novo' NAD+ biosynthetic process from L-tryptophan"/>
    <property type="evidence" value="ECO:0007669"/>
    <property type="project" value="UniProtKB-UniRule"/>
</dbReference>
<dbReference type="HAMAP" id="MF_03014">
    <property type="entry name" value="KFase"/>
    <property type="match status" value="1"/>
</dbReference>
<feature type="domain" description="Alpha/beta hydrolase fold-3" evidence="4">
    <location>
        <begin position="75"/>
        <end position="270"/>
    </location>
</feature>
<comment type="similarity">
    <text evidence="3">Belongs to the kynurenine formamidase family.</text>
</comment>
<reference evidence="5 6" key="2">
    <citation type="journal article" date="2014" name="J. Gen. Appl. Microbiol.">
        <title>The early diverging ascomycetous budding yeast Saitoella complicata has three histone deacetylases belonging to the Clr6, Hos2, and Rpd3 lineages.</title>
        <authorList>
            <person name="Nishida H."/>
            <person name="Matsumoto T."/>
            <person name="Kondo S."/>
            <person name="Hamamoto M."/>
            <person name="Yoshikawa H."/>
        </authorList>
    </citation>
    <scope>NUCLEOTIDE SEQUENCE [LARGE SCALE GENOMIC DNA]</scope>
    <source>
        <strain evidence="5 6">NRRL Y-17804</strain>
    </source>
</reference>
<keyword evidence="6" id="KW-1185">Reference proteome</keyword>
<dbReference type="InterPro" id="IPR027519">
    <property type="entry name" value="KFase_ver/fungi-typ"/>
</dbReference>
<dbReference type="PANTHER" id="PTHR48081:SF33">
    <property type="entry name" value="KYNURENINE FORMAMIDASE"/>
    <property type="match status" value="1"/>
</dbReference>
<evidence type="ECO:0000256" key="2">
    <source>
        <dbReference type="ARBA" id="ARBA00023079"/>
    </source>
</evidence>
<dbReference type="InterPro" id="IPR050300">
    <property type="entry name" value="GDXG_lipolytic_enzyme"/>
</dbReference>
<evidence type="ECO:0000313" key="6">
    <source>
        <dbReference type="Proteomes" id="UP000033140"/>
    </source>
</evidence>
<comment type="function">
    <text evidence="3">Catalyzes the hydrolysis of N-formyl-L-kynurenine to L-kynurenine, the second step in the kynurenine pathway of tryptophan degradation. Kynurenine may be further oxidized to nicotinic acid, NAD(H) and NADP(H). Required for elimination of toxic metabolites.</text>
</comment>
<dbReference type="InterPro" id="IPR029058">
    <property type="entry name" value="AB_hydrolase_fold"/>
</dbReference>
<evidence type="ECO:0000259" key="4">
    <source>
        <dbReference type="Pfam" id="PF07859"/>
    </source>
</evidence>
<dbReference type="STRING" id="698492.A0A0E9NLN5"/>
<comment type="catalytic activity">
    <reaction evidence="3">
        <text>N-formyl-L-kynurenine + H2O = L-kynurenine + formate + H(+)</text>
        <dbReference type="Rhea" id="RHEA:13009"/>
        <dbReference type="ChEBI" id="CHEBI:15377"/>
        <dbReference type="ChEBI" id="CHEBI:15378"/>
        <dbReference type="ChEBI" id="CHEBI:15740"/>
        <dbReference type="ChEBI" id="CHEBI:57959"/>
        <dbReference type="ChEBI" id="CHEBI:58629"/>
        <dbReference type="EC" id="3.5.1.9"/>
    </reaction>
</comment>
<dbReference type="UniPathway" id="UPA00333">
    <property type="reaction ID" value="UER00454"/>
</dbReference>
<dbReference type="OMA" id="HSCGGHM"/>
<keyword evidence="1 3" id="KW-0378">Hydrolase</keyword>
<dbReference type="Gene3D" id="3.40.50.1820">
    <property type="entry name" value="alpha/beta hydrolase"/>
    <property type="match status" value="1"/>
</dbReference>
<dbReference type="AlphaFoldDB" id="A0A0E9NLN5"/>
<dbReference type="InterPro" id="IPR013094">
    <property type="entry name" value="AB_hydrolase_3"/>
</dbReference>
<name>A0A0E9NLN5_SAICN</name>
<comment type="subunit">
    <text evidence="3">Homodimer.</text>
</comment>
<accession>A0A0E9NLN5</accession>
<dbReference type="EC" id="3.5.1.9" evidence="3"/>
<dbReference type="GO" id="GO:0004061">
    <property type="term" value="F:arylformamidase activity"/>
    <property type="evidence" value="ECO:0007669"/>
    <property type="project" value="UniProtKB-UniRule"/>
</dbReference>
<dbReference type="SUPFAM" id="SSF53474">
    <property type="entry name" value="alpha/beta-Hydrolases"/>
    <property type="match status" value="1"/>
</dbReference>
<reference evidence="5 6" key="3">
    <citation type="journal article" date="2015" name="Genome Announc.">
        <title>Draft Genome Sequence of the Archiascomycetous Yeast Saitoella complicata.</title>
        <authorList>
            <person name="Yamauchi K."/>
            <person name="Kondo S."/>
            <person name="Hamamoto M."/>
            <person name="Takahashi Y."/>
            <person name="Ogura Y."/>
            <person name="Hayashi T."/>
            <person name="Nishida H."/>
        </authorList>
    </citation>
    <scope>NUCLEOTIDE SEQUENCE [LARGE SCALE GENOMIC DNA]</scope>
    <source>
        <strain evidence="5 6">NRRL Y-17804</strain>
    </source>
</reference>
<comment type="caution">
    <text evidence="5">The sequence shown here is derived from an EMBL/GenBank/DDBJ whole genome shotgun (WGS) entry which is preliminary data.</text>
</comment>
<protein>
    <recommendedName>
        <fullName evidence="3">Kynurenine formamidase</fullName>
        <shortName evidence="3">KFA</shortName>
        <shortName evidence="3">KFase</shortName>
        <ecNumber evidence="3">3.5.1.9</ecNumber>
    </recommendedName>
    <alternativeName>
        <fullName evidence="3">Arylformamidase</fullName>
    </alternativeName>
    <alternativeName>
        <fullName evidence="3">N-formylkynurenine formamidase</fullName>
        <shortName evidence="3">FKF</shortName>
    </alternativeName>
</protein>
<gene>
    <name evidence="5" type="ORF">G7K_4715-t1</name>
</gene>
<comment type="pathway">
    <text evidence="3">Amino-acid degradation; L-tryptophan degradation via kynurenine pathway; L-kynurenine from L-tryptophan: step 2/2.</text>
</comment>